<protein>
    <recommendedName>
        <fullName evidence="3">Peptidase M12B domain-containing protein</fullName>
    </recommendedName>
</protein>
<dbReference type="OrthoDB" id="5951731at2759"/>
<evidence type="ECO:0008006" key="3">
    <source>
        <dbReference type="Google" id="ProtNLM"/>
    </source>
</evidence>
<dbReference type="InterPro" id="IPR024079">
    <property type="entry name" value="MetalloPept_cat_dom_sf"/>
</dbReference>
<reference evidence="2" key="1">
    <citation type="journal article" date="2013" name="PLoS Genet.">
        <title>The genome of Spraguea lophii and the basis of host-microsporidian interactions.</title>
        <authorList>
            <person name="Campbell S.E."/>
            <person name="Williams T.A."/>
            <person name="Yousuf A."/>
            <person name="Soanes D.M."/>
            <person name="Paszkiewicz K.H."/>
            <person name="Williams B.A.P."/>
        </authorList>
    </citation>
    <scope>NUCLEOTIDE SEQUENCE [LARGE SCALE GENOMIC DNA]</scope>
    <source>
        <strain evidence="2">42_110</strain>
    </source>
</reference>
<dbReference type="InParanoid" id="S7WA62"/>
<sequence length="353" mass="41497">MHFLICSFYLFMHGHIAKIYKLPENNLLIYTSNTYFLIKLVQYKYPPYFLSTNDSIRGKILNKPGFAIFKEKLSLYHIISENNIYKLEKINKKQYKMTEITIDHNLYFYLNNIIPKNMELNNKIFNPTDKKYLSEYSMLKLDTKIFSLKEIIMFRSKRNNKIYRSIENKNIIFKILIVNSVERFRRLSKDTNKNAYNILSHIRYFLPINIQTIDIINFTEFINENDPDKILKVFYEKMNNFIIGNEINVNLSILLLEDEILKCNNIIQGTTYYNGACSINQGYSVLFINPNNSDEENGRVLAHEILHSLGAKHENIPGSIMNYLSDPDNNKITESTYNEIKATLGDKGCFKSI</sequence>
<dbReference type="VEuPathDB" id="MicrosporidiaDB:SLOPH_547"/>
<keyword evidence="2" id="KW-1185">Reference proteome</keyword>
<dbReference type="AlphaFoldDB" id="S7WA62"/>
<dbReference type="Gene3D" id="3.40.390.10">
    <property type="entry name" value="Collagenase (Catalytic Domain)"/>
    <property type="match status" value="1"/>
</dbReference>
<accession>S7WA62</accession>
<dbReference type="GO" id="GO:0008237">
    <property type="term" value="F:metallopeptidase activity"/>
    <property type="evidence" value="ECO:0007669"/>
    <property type="project" value="InterPro"/>
</dbReference>
<proteinExistence type="predicted"/>
<dbReference type="HOGENOM" id="CLU_785665_0_0_1"/>
<evidence type="ECO:0000313" key="2">
    <source>
        <dbReference type="Proteomes" id="UP000014978"/>
    </source>
</evidence>
<organism evidence="1 2">
    <name type="scientific">Spraguea lophii (strain 42_110)</name>
    <name type="common">Microsporidian parasite</name>
    <dbReference type="NCBI Taxonomy" id="1358809"/>
    <lineage>
        <taxon>Eukaryota</taxon>
        <taxon>Fungi</taxon>
        <taxon>Fungi incertae sedis</taxon>
        <taxon>Microsporidia</taxon>
        <taxon>Spragueidae</taxon>
        <taxon>Spraguea</taxon>
    </lineage>
</organism>
<dbReference type="EMBL" id="ATCN01000094">
    <property type="protein sequence ID" value="EPR79830.1"/>
    <property type="molecule type" value="Genomic_DNA"/>
</dbReference>
<evidence type="ECO:0000313" key="1">
    <source>
        <dbReference type="EMBL" id="EPR79830.1"/>
    </source>
</evidence>
<name>S7WA62_SPRLO</name>
<dbReference type="Proteomes" id="UP000014978">
    <property type="component" value="Unassembled WGS sequence"/>
</dbReference>
<comment type="caution">
    <text evidence="1">The sequence shown here is derived from an EMBL/GenBank/DDBJ whole genome shotgun (WGS) entry which is preliminary data.</text>
</comment>
<dbReference type="SUPFAM" id="SSF55486">
    <property type="entry name" value="Metalloproteases ('zincins'), catalytic domain"/>
    <property type="match status" value="1"/>
</dbReference>
<gene>
    <name evidence="1" type="ORF">SLOPH_547</name>
</gene>